<feature type="domain" description="Methyltransferase type 11" evidence="2">
    <location>
        <begin position="64"/>
        <end position="110"/>
    </location>
</feature>
<feature type="coiled-coil region" evidence="1">
    <location>
        <begin position="407"/>
        <end position="452"/>
    </location>
</feature>
<accession>A0ABW4RHJ6</accession>
<name>A0ABW4RHJ6_9BACL</name>
<evidence type="ECO:0000256" key="1">
    <source>
        <dbReference type="SAM" id="Coils"/>
    </source>
</evidence>
<evidence type="ECO:0000313" key="3">
    <source>
        <dbReference type="EMBL" id="MFD1885670.1"/>
    </source>
</evidence>
<evidence type="ECO:0000313" key="4">
    <source>
        <dbReference type="Proteomes" id="UP001597233"/>
    </source>
</evidence>
<comment type="caution">
    <text evidence="3">The sequence shown here is derived from an EMBL/GenBank/DDBJ whole genome shotgun (WGS) entry which is preliminary data.</text>
</comment>
<reference evidence="4" key="1">
    <citation type="journal article" date="2019" name="Int. J. Syst. Evol. Microbiol.">
        <title>The Global Catalogue of Microorganisms (GCM) 10K type strain sequencing project: providing services to taxonomists for standard genome sequencing and annotation.</title>
        <authorList>
            <consortium name="The Broad Institute Genomics Platform"/>
            <consortium name="The Broad Institute Genome Sequencing Center for Infectious Disease"/>
            <person name="Wu L."/>
            <person name="Ma J."/>
        </authorList>
    </citation>
    <scope>NUCLEOTIDE SEQUENCE [LARGE SCALE GENOMIC DNA]</scope>
    <source>
        <strain evidence="4">CCUG 54950</strain>
    </source>
</reference>
<dbReference type="Proteomes" id="UP001597233">
    <property type="component" value="Unassembled WGS sequence"/>
</dbReference>
<dbReference type="GO" id="GO:0008168">
    <property type="term" value="F:methyltransferase activity"/>
    <property type="evidence" value="ECO:0007669"/>
    <property type="project" value="UniProtKB-KW"/>
</dbReference>
<keyword evidence="3" id="KW-0489">Methyltransferase</keyword>
<dbReference type="EMBL" id="JBHUEH010000013">
    <property type="protein sequence ID" value="MFD1885670.1"/>
    <property type="molecule type" value="Genomic_DNA"/>
</dbReference>
<dbReference type="InterPro" id="IPR013216">
    <property type="entry name" value="Methyltransf_11"/>
</dbReference>
<dbReference type="EC" id="2.1.-.-" evidence="3"/>
<dbReference type="Pfam" id="PF08241">
    <property type="entry name" value="Methyltransf_11"/>
    <property type="match status" value="1"/>
</dbReference>
<organism evidence="3 4">
    <name type="scientific">Paenibacillus wenxiniae</name>
    <dbReference type="NCBI Taxonomy" id="1636843"/>
    <lineage>
        <taxon>Bacteria</taxon>
        <taxon>Bacillati</taxon>
        <taxon>Bacillota</taxon>
        <taxon>Bacilli</taxon>
        <taxon>Bacillales</taxon>
        <taxon>Paenibacillaceae</taxon>
        <taxon>Paenibacillus</taxon>
    </lineage>
</organism>
<sequence length="493" mass="58122">MTLFDQYQRYNNAALAINCIRTDGQTFRILEVGANEHKNLETFLPQDQIMYLDIQLPDHLMDDPQYILGDATAMEFKDDEYDVVIALDVFEHIPPDRRKQFIDELQRVSKEFFLITAPFDSKQVVNSETMANAVYKGIFGEDFIWLKEHRDNGLPKLDELENYLSSQTDTFYKIVGHGNLDIWEKMIKIHFFAACHQQLGLYRDELDHYYNNHIFEWDYCKHSYRKIVIASKKNNLDIIDSIFFEKKMPVELLEGLNKREQDFYHLVSLLRVGSAIHANLVEDELKVYINTGEDYNENDTIVYELIGQEESKEYHFDLQEYESIVSIRVDPSNYSGIYKIQDIRLVNSEHEYLPYTLQGNFDIEVDDIYVFDKDDPYIIFNLHEPAKVRQLSLTVCSGTRDLAAKVNQIQYDNSAALREDLEKLQQEHAERMMELQQKLDDSEQTLHDHKKESSEKIKDCNNEKLALVQELNAVYNSRKWKYLLLVSKFFGKR</sequence>
<dbReference type="RefSeq" id="WP_347326707.1">
    <property type="nucleotide sequence ID" value="NZ_JBCGUH010000015.1"/>
</dbReference>
<keyword evidence="4" id="KW-1185">Reference proteome</keyword>
<protein>
    <submittedName>
        <fullName evidence="3">Class I SAM-dependent methyltransferase</fullName>
        <ecNumber evidence="3">2.1.-.-</ecNumber>
    </submittedName>
</protein>
<gene>
    <name evidence="3" type="ORF">ACFSC9_09025</name>
</gene>
<keyword evidence="3" id="KW-0808">Transferase</keyword>
<dbReference type="InterPro" id="IPR029063">
    <property type="entry name" value="SAM-dependent_MTases_sf"/>
</dbReference>
<dbReference type="SUPFAM" id="SSF53335">
    <property type="entry name" value="S-adenosyl-L-methionine-dependent methyltransferases"/>
    <property type="match status" value="1"/>
</dbReference>
<evidence type="ECO:0000259" key="2">
    <source>
        <dbReference type="Pfam" id="PF08241"/>
    </source>
</evidence>
<keyword evidence="1" id="KW-0175">Coiled coil</keyword>
<dbReference type="Gene3D" id="3.40.50.150">
    <property type="entry name" value="Vaccinia Virus protein VP39"/>
    <property type="match status" value="1"/>
</dbReference>
<proteinExistence type="predicted"/>
<dbReference type="GO" id="GO:0032259">
    <property type="term" value="P:methylation"/>
    <property type="evidence" value="ECO:0007669"/>
    <property type="project" value="UniProtKB-KW"/>
</dbReference>